<evidence type="ECO:0000313" key="2">
    <source>
        <dbReference type="EMBL" id="MFC0076652.1"/>
    </source>
</evidence>
<name>A0ABV6BPW9_9FLAO</name>
<keyword evidence="3" id="KW-1185">Reference proteome</keyword>
<reference evidence="2 3" key="1">
    <citation type="submission" date="2024-09" db="EMBL/GenBank/DDBJ databases">
        <authorList>
            <person name="Sun Q."/>
            <person name="Mori K."/>
        </authorList>
    </citation>
    <scope>NUCLEOTIDE SEQUENCE [LARGE SCALE GENOMIC DNA]</scope>
    <source>
        <strain evidence="2 3">CGMCC 1.12926</strain>
    </source>
</reference>
<feature type="coiled-coil region" evidence="1">
    <location>
        <begin position="53"/>
        <end position="80"/>
    </location>
</feature>
<proteinExistence type="predicted"/>
<dbReference type="RefSeq" id="WP_379685699.1">
    <property type="nucleotide sequence ID" value="NZ_JBHLYW010000007.1"/>
</dbReference>
<dbReference type="Proteomes" id="UP001589734">
    <property type="component" value="Unassembled WGS sequence"/>
</dbReference>
<protein>
    <recommendedName>
        <fullName evidence="4">Restriction endonuclease type IV Mrr domain-containing protein</fullName>
    </recommendedName>
</protein>
<organism evidence="2 3">
    <name type="scientific">Flavobacterium procerum</name>
    <dbReference type="NCBI Taxonomy" id="1455569"/>
    <lineage>
        <taxon>Bacteria</taxon>
        <taxon>Pseudomonadati</taxon>
        <taxon>Bacteroidota</taxon>
        <taxon>Flavobacteriia</taxon>
        <taxon>Flavobacteriales</taxon>
        <taxon>Flavobacteriaceae</taxon>
        <taxon>Flavobacterium</taxon>
    </lineage>
</organism>
<evidence type="ECO:0008006" key="4">
    <source>
        <dbReference type="Google" id="ProtNLM"/>
    </source>
</evidence>
<keyword evidence="1" id="KW-0175">Coiled coil</keyword>
<gene>
    <name evidence="2" type="ORF">ACFFLS_06360</name>
</gene>
<evidence type="ECO:0000256" key="1">
    <source>
        <dbReference type="SAM" id="Coils"/>
    </source>
</evidence>
<comment type="caution">
    <text evidence="2">The sequence shown here is derived from an EMBL/GenBank/DDBJ whole genome shotgun (WGS) entry which is preliminary data.</text>
</comment>
<evidence type="ECO:0000313" key="3">
    <source>
        <dbReference type="Proteomes" id="UP001589734"/>
    </source>
</evidence>
<sequence length="303" mass="35145">MQPNKKISPQAILSLQEALSVIFWRKEDLQQFIKLTLDDTLIIGTINWTLTKREIVKELLNRMTNRLDLFENDLMNLILAVTDFNDFSNLKYWDDDGSKTKKAKEAVNNLRNYSKGFIQITKEQEEAKERKAKADQSTKKALSLENELYKLKEEFNKIAINKNFQQRGFQFEKFLYSLFLLFDLDPKGSFKINGEQIDGAFTFQNTDYLLEAKWAIEVNRSDLATFCFKVQTKLKNTVGLLISIDGVTSEAICSDFKSIIIMDGIDLLAILDNRISLHDLLFKKRRKASETGNIYVNFNDLFK</sequence>
<dbReference type="EMBL" id="JBHLYW010000007">
    <property type="protein sequence ID" value="MFC0076652.1"/>
    <property type="molecule type" value="Genomic_DNA"/>
</dbReference>
<accession>A0ABV6BPW9</accession>